<dbReference type="PANTHER" id="PTHR22904:SF523">
    <property type="entry name" value="STRESS-INDUCED-PHOSPHOPROTEIN 1"/>
    <property type="match status" value="1"/>
</dbReference>
<dbReference type="PANTHER" id="PTHR22904">
    <property type="entry name" value="TPR REPEAT CONTAINING PROTEIN"/>
    <property type="match status" value="1"/>
</dbReference>
<name>A0A7R8W2N4_9CRUS</name>
<accession>A0A7R8W2N4</accession>
<dbReference type="PROSITE" id="PS50005">
    <property type="entry name" value="TPR"/>
    <property type="match status" value="1"/>
</dbReference>
<reference evidence="3" key="1">
    <citation type="submission" date="2020-11" db="EMBL/GenBank/DDBJ databases">
        <authorList>
            <person name="Tran Van P."/>
        </authorList>
    </citation>
    <scope>NUCLEOTIDE SEQUENCE</scope>
</reference>
<sequence>MMVSPSVIASACHHSGEAPEENNAAAPDRAPYLRGSSITAHPSIHEMNEDDVEDVATYQRVDIPEDENFPPDGEAKSPFVEKVRIANAACQAGEFQKAVDLYTEAIRMEPGNHVLFSNRSAAFVKLGKFQNALQDAIQARELNPKWPKAHEGKRSGGISDLY</sequence>
<evidence type="ECO:0000313" key="3">
    <source>
        <dbReference type="EMBL" id="CAD7223641.1"/>
    </source>
</evidence>
<keyword evidence="1" id="KW-0677">Repeat</keyword>
<dbReference type="Gene3D" id="1.25.40.10">
    <property type="entry name" value="Tetratricopeptide repeat domain"/>
    <property type="match status" value="1"/>
</dbReference>
<organism evidence="3">
    <name type="scientific">Cyprideis torosa</name>
    <dbReference type="NCBI Taxonomy" id="163714"/>
    <lineage>
        <taxon>Eukaryota</taxon>
        <taxon>Metazoa</taxon>
        <taxon>Ecdysozoa</taxon>
        <taxon>Arthropoda</taxon>
        <taxon>Crustacea</taxon>
        <taxon>Oligostraca</taxon>
        <taxon>Ostracoda</taxon>
        <taxon>Podocopa</taxon>
        <taxon>Podocopida</taxon>
        <taxon>Cytherocopina</taxon>
        <taxon>Cytheroidea</taxon>
        <taxon>Cytherideidae</taxon>
        <taxon>Cyprideis</taxon>
    </lineage>
</organism>
<dbReference type="InterPro" id="IPR011990">
    <property type="entry name" value="TPR-like_helical_dom_sf"/>
</dbReference>
<dbReference type="SUPFAM" id="SSF48452">
    <property type="entry name" value="TPR-like"/>
    <property type="match status" value="1"/>
</dbReference>
<keyword evidence="2" id="KW-0802">TPR repeat</keyword>
<gene>
    <name evidence="3" type="ORF">CTOB1V02_LOCUS1621</name>
</gene>
<dbReference type="AlphaFoldDB" id="A0A7R8W2N4"/>
<protein>
    <submittedName>
        <fullName evidence="3">Uncharacterized protein</fullName>
    </submittedName>
</protein>
<dbReference type="OrthoDB" id="626167at2759"/>
<evidence type="ECO:0000256" key="1">
    <source>
        <dbReference type="ARBA" id="ARBA00022737"/>
    </source>
</evidence>
<dbReference type="GO" id="GO:0051879">
    <property type="term" value="F:Hsp90 protein binding"/>
    <property type="evidence" value="ECO:0007669"/>
    <property type="project" value="TreeGrafter"/>
</dbReference>
<dbReference type="SMART" id="SM00028">
    <property type="entry name" value="TPR"/>
    <property type="match status" value="2"/>
</dbReference>
<proteinExistence type="predicted"/>
<dbReference type="EMBL" id="OB660233">
    <property type="protein sequence ID" value="CAD7223641.1"/>
    <property type="molecule type" value="Genomic_DNA"/>
</dbReference>
<dbReference type="InterPro" id="IPR019734">
    <property type="entry name" value="TPR_rpt"/>
</dbReference>
<evidence type="ECO:0000256" key="2">
    <source>
        <dbReference type="ARBA" id="ARBA00022803"/>
    </source>
</evidence>